<evidence type="ECO:0000256" key="1">
    <source>
        <dbReference type="ARBA" id="ARBA00022475"/>
    </source>
</evidence>
<dbReference type="PANTHER" id="PTHR30518:SF2">
    <property type="entry name" value="ENDOLYTIC MUREIN TRANSGLYCOSYLASE"/>
    <property type="match status" value="1"/>
</dbReference>
<dbReference type="Pfam" id="PF02618">
    <property type="entry name" value="YceG"/>
    <property type="match status" value="1"/>
</dbReference>
<comment type="function">
    <text evidence="7">Functions as a peptidoglycan terminase that cleaves nascent peptidoglycan strands endolytically to terminate their elongation.</text>
</comment>
<evidence type="ECO:0000256" key="3">
    <source>
        <dbReference type="ARBA" id="ARBA00022989"/>
    </source>
</evidence>
<keyword evidence="1 7" id="KW-1003">Cell membrane</keyword>
<comment type="catalytic activity">
    <reaction evidence="7">
        <text>a peptidoglycan chain = a peptidoglycan chain with N-acetyl-1,6-anhydromuramyl-[peptide] at the reducing end + a peptidoglycan chain with N-acetylglucosamine at the non-reducing end.</text>
        <dbReference type="EC" id="4.2.2.29"/>
    </reaction>
</comment>
<dbReference type="NCBIfam" id="TIGR00247">
    <property type="entry name" value="endolytic transglycosylase MltG"/>
    <property type="match status" value="1"/>
</dbReference>
<gene>
    <name evidence="7 9" type="primary">mltG</name>
    <name evidence="9" type="ORF">KCV87_29145</name>
</gene>
<dbReference type="EC" id="4.2.2.29" evidence="7"/>
<feature type="transmembrane region" description="Helical" evidence="7">
    <location>
        <begin position="38"/>
        <end position="59"/>
    </location>
</feature>
<organism evidence="9 10">
    <name type="scientific">Actinosynnema pretiosum subsp. pretiosum</name>
    <dbReference type="NCBI Taxonomy" id="103721"/>
    <lineage>
        <taxon>Bacteria</taxon>
        <taxon>Bacillati</taxon>
        <taxon>Actinomycetota</taxon>
        <taxon>Actinomycetes</taxon>
        <taxon>Pseudonocardiales</taxon>
        <taxon>Pseudonocardiaceae</taxon>
        <taxon>Actinosynnema</taxon>
    </lineage>
</organism>
<feature type="region of interest" description="Disordered" evidence="8">
    <location>
        <begin position="1"/>
        <end position="20"/>
    </location>
</feature>
<evidence type="ECO:0000256" key="5">
    <source>
        <dbReference type="ARBA" id="ARBA00023239"/>
    </source>
</evidence>
<dbReference type="Proteomes" id="UP000677152">
    <property type="component" value="Chromosome"/>
</dbReference>
<feature type="compositionally biased region" description="Basic and acidic residues" evidence="8">
    <location>
        <begin position="327"/>
        <end position="336"/>
    </location>
</feature>
<evidence type="ECO:0000256" key="7">
    <source>
        <dbReference type="HAMAP-Rule" id="MF_02065"/>
    </source>
</evidence>
<dbReference type="GO" id="GO:0008932">
    <property type="term" value="F:lytic endotransglycosylase activity"/>
    <property type="evidence" value="ECO:0007669"/>
    <property type="project" value="UniProtKB-UniRule"/>
</dbReference>
<dbReference type="EMBL" id="CP073249">
    <property type="protein sequence ID" value="QUF03434.1"/>
    <property type="molecule type" value="Genomic_DNA"/>
</dbReference>
<dbReference type="GO" id="GO:0071555">
    <property type="term" value="P:cell wall organization"/>
    <property type="evidence" value="ECO:0007669"/>
    <property type="project" value="UniProtKB-KW"/>
</dbReference>
<dbReference type="InterPro" id="IPR003770">
    <property type="entry name" value="MLTG-like"/>
</dbReference>
<evidence type="ECO:0000256" key="8">
    <source>
        <dbReference type="SAM" id="MobiDB-lite"/>
    </source>
</evidence>
<keyword evidence="3 7" id="KW-1133">Transmembrane helix</keyword>
<keyword evidence="2 7" id="KW-0812">Transmembrane</keyword>
<dbReference type="PANTHER" id="PTHR30518">
    <property type="entry name" value="ENDOLYTIC MUREIN TRANSGLYCOSYLASE"/>
    <property type="match status" value="1"/>
</dbReference>
<feature type="region of interest" description="Disordered" evidence="8">
    <location>
        <begin position="327"/>
        <end position="351"/>
    </location>
</feature>
<evidence type="ECO:0000256" key="6">
    <source>
        <dbReference type="ARBA" id="ARBA00023316"/>
    </source>
</evidence>
<evidence type="ECO:0000256" key="4">
    <source>
        <dbReference type="ARBA" id="ARBA00023136"/>
    </source>
</evidence>
<feature type="site" description="Important for catalytic activity" evidence="7">
    <location>
        <position position="289"/>
    </location>
</feature>
<reference evidence="9" key="1">
    <citation type="submission" date="2021-04" db="EMBL/GenBank/DDBJ databases">
        <title>Genomic sequence of Actinosynnema pretiosum subsp. pretiosum ATCC 31280 (C-14919).</title>
        <authorList>
            <person name="Bai L."/>
            <person name="Wang X."/>
            <person name="Xiao Y."/>
        </authorList>
    </citation>
    <scope>NUCLEOTIDE SEQUENCE</scope>
    <source>
        <strain evidence="9">ATCC 31280</strain>
    </source>
</reference>
<dbReference type="GO" id="GO:0005886">
    <property type="term" value="C:plasma membrane"/>
    <property type="evidence" value="ECO:0007669"/>
    <property type="project" value="UniProtKB-SubCell"/>
</dbReference>
<accession>A0AA45L4R8</accession>
<comment type="subcellular location">
    <subcellularLocation>
        <location evidence="7">Cell membrane</location>
        <topology evidence="7">Single-pass membrane protein</topology>
    </subcellularLocation>
</comment>
<keyword evidence="5 7" id="KW-0456">Lyase</keyword>
<proteinExistence type="inferred from homology"/>
<dbReference type="Gene3D" id="3.30.1490.480">
    <property type="entry name" value="Endolytic murein transglycosylase"/>
    <property type="match status" value="1"/>
</dbReference>
<comment type="similarity">
    <text evidence="7">Belongs to the transglycosylase MltG family.</text>
</comment>
<dbReference type="AlphaFoldDB" id="A0AA45L4R8"/>
<name>A0AA45L4R8_9PSEU</name>
<evidence type="ECO:0000313" key="9">
    <source>
        <dbReference type="EMBL" id="QUF03434.1"/>
    </source>
</evidence>
<dbReference type="HAMAP" id="MF_02065">
    <property type="entry name" value="MltG"/>
    <property type="match status" value="1"/>
</dbReference>
<protein>
    <recommendedName>
        <fullName evidence="7">Endolytic murein transglycosylase</fullName>
        <ecNumber evidence="7">4.2.2.29</ecNumber>
    </recommendedName>
    <alternativeName>
        <fullName evidence="7">Peptidoglycan lytic transglycosylase</fullName>
    </alternativeName>
    <alternativeName>
        <fullName evidence="7">Peptidoglycan polymerization terminase</fullName>
    </alternativeName>
</protein>
<evidence type="ECO:0000313" key="10">
    <source>
        <dbReference type="Proteomes" id="UP000677152"/>
    </source>
</evidence>
<keyword evidence="6 7" id="KW-0961">Cell wall biogenesis/degradation</keyword>
<evidence type="ECO:0000256" key="2">
    <source>
        <dbReference type="ARBA" id="ARBA00022692"/>
    </source>
</evidence>
<keyword evidence="4 7" id="KW-0472">Membrane</keyword>
<dbReference type="GO" id="GO:0009252">
    <property type="term" value="P:peptidoglycan biosynthetic process"/>
    <property type="evidence" value="ECO:0007669"/>
    <property type="project" value="UniProtKB-UniRule"/>
</dbReference>
<sequence>MNDDLGLFNDPEAKDERGGRGAKAALASRLKGKRKRTAVMWTAVALVLAVGGGGAYYGYRTLSGIGSWEDYSGAGDTDAIVEVKDGDPVSAIATTLKEQGVVASARAFTEASKNDARVTGIQPGFYLLKTNMSGANAVTMMVDPKSKIVPLEVRGGFVLHDITQPGGSVTKGVFTLIAEASCVEIDGQKKCVTSDEVRDAAENADPASLGVPEWAMTDFTKVNKARRLEGLIVPGLYHLKPNVPAAELLRDVITTSANRIQSYGIPGGAKNTGFRPYEVLVIASLVEKEGLEKDFARVSRVIQNRLSIGMPVQLDSTINYELDKPTLETSASDRDANSPYNTYKFPNLPPTPIGSPSKQAIEAAINPENGEWEYFVKCQKDGTSCFAKTFEEHQKLVDKAITEGVFGNN</sequence>